<feature type="domain" description="Putative phage metallopeptidase" evidence="1">
    <location>
        <begin position="1"/>
        <end position="102"/>
    </location>
</feature>
<dbReference type="InterPro" id="IPR043998">
    <property type="entry name" value="Put_Metallopep"/>
</dbReference>
<proteinExistence type="predicted"/>
<accession>A0A1F8CT97</accession>
<dbReference type="AlphaFoldDB" id="A0A1F8CT97"/>
<dbReference type="Pfam" id="PF18894">
    <property type="entry name" value="PhageMetallopep"/>
    <property type="match status" value="1"/>
</dbReference>
<evidence type="ECO:0000259" key="1">
    <source>
        <dbReference type="Pfam" id="PF18894"/>
    </source>
</evidence>
<reference evidence="2 3" key="1">
    <citation type="journal article" date="2016" name="Nat. Commun.">
        <title>Thousands of microbial genomes shed light on interconnected biogeochemical processes in an aquifer system.</title>
        <authorList>
            <person name="Anantharaman K."/>
            <person name="Brown C.T."/>
            <person name="Hug L.A."/>
            <person name="Sharon I."/>
            <person name="Castelle C.J."/>
            <person name="Probst A.J."/>
            <person name="Thomas B.C."/>
            <person name="Singh A."/>
            <person name="Wilkins M.J."/>
            <person name="Karaoz U."/>
            <person name="Brodie E.L."/>
            <person name="Williams K.H."/>
            <person name="Hubbard S.S."/>
            <person name="Banfield J.F."/>
        </authorList>
    </citation>
    <scope>NUCLEOTIDE SEQUENCE [LARGE SCALE GENOMIC DNA]</scope>
</reference>
<comment type="caution">
    <text evidence="2">The sequence shown here is derived from an EMBL/GenBank/DDBJ whole genome shotgun (WGS) entry which is preliminary data.</text>
</comment>
<gene>
    <name evidence="2" type="ORF">A2382_02240</name>
</gene>
<evidence type="ECO:0000313" key="2">
    <source>
        <dbReference type="EMBL" id="OGM79554.1"/>
    </source>
</evidence>
<dbReference type="EMBL" id="MGHY01000012">
    <property type="protein sequence ID" value="OGM79554.1"/>
    <property type="molecule type" value="Genomic_DNA"/>
</dbReference>
<sequence>MDWAKAKDVQTKVEFLVKDLELDWVNTKRIRCVRSKYSSSRAVARIWGLSQIWQLFVKKGPLYIIEVISERFDKLSGEEQGKVLLHELVHIPQTFSGALLPHTRRGKTSFYARLKHFHKLYLER</sequence>
<dbReference type="Proteomes" id="UP000178999">
    <property type="component" value="Unassembled WGS sequence"/>
</dbReference>
<evidence type="ECO:0000313" key="3">
    <source>
        <dbReference type="Proteomes" id="UP000178999"/>
    </source>
</evidence>
<organism evidence="2 3">
    <name type="scientific">Candidatus Woesebacteria bacterium RIFOXYB1_FULL_38_16</name>
    <dbReference type="NCBI Taxonomy" id="1802538"/>
    <lineage>
        <taxon>Bacteria</taxon>
        <taxon>Candidatus Woeseibacteriota</taxon>
    </lineage>
</organism>
<dbReference type="STRING" id="1802538.A2382_02240"/>
<protein>
    <recommendedName>
        <fullName evidence="1">Putative phage metallopeptidase domain-containing protein</fullName>
    </recommendedName>
</protein>
<name>A0A1F8CT97_9BACT</name>